<comment type="subcellular location">
    <subcellularLocation>
        <location evidence="1">Nucleus</location>
    </subcellularLocation>
</comment>
<dbReference type="EMBL" id="NAJO01000028">
    <property type="protein sequence ID" value="OQO02147.1"/>
    <property type="molecule type" value="Genomic_DNA"/>
</dbReference>
<dbReference type="InParanoid" id="A0A1V8SSI9"/>
<feature type="compositionally biased region" description="Basic and acidic residues" evidence="3">
    <location>
        <begin position="100"/>
        <end position="111"/>
    </location>
</feature>
<name>A0A1V8SSI9_9PEZI</name>
<accession>A0A1V8SSI9</accession>
<dbReference type="OrthoDB" id="3886144at2759"/>
<evidence type="ECO:0000313" key="4">
    <source>
        <dbReference type="EMBL" id="OQO02147.1"/>
    </source>
</evidence>
<dbReference type="PANTHER" id="PTHR37534:SF47">
    <property type="entry name" value="ZN(2)-C6 FUNGAL-TYPE DOMAIN-CONTAINING PROTEIN"/>
    <property type="match status" value="1"/>
</dbReference>
<dbReference type="GO" id="GO:0005634">
    <property type="term" value="C:nucleus"/>
    <property type="evidence" value="ECO:0007669"/>
    <property type="project" value="UniProtKB-SubCell"/>
</dbReference>
<dbReference type="AlphaFoldDB" id="A0A1V8SSI9"/>
<comment type="caution">
    <text evidence="4">The sequence shown here is derived from an EMBL/GenBank/DDBJ whole genome shotgun (WGS) entry which is preliminary data.</text>
</comment>
<evidence type="ECO:0000256" key="2">
    <source>
        <dbReference type="ARBA" id="ARBA00023242"/>
    </source>
</evidence>
<dbReference type="GO" id="GO:0045944">
    <property type="term" value="P:positive regulation of transcription by RNA polymerase II"/>
    <property type="evidence" value="ECO:0007669"/>
    <property type="project" value="TreeGrafter"/>
</dbReference>
<evidence type="ECO:0000256" key="3">
    <source>
        <dbReference type="SAM" id="MobiDB-lite"/>
    </source>
</evidence>
<dbReference type="Pfam" id="PF11951">
    <property type="entry name" value="Fungal_trans_2"/>
    <property type="match status" value="1"/>
</dbReference>
<evidence type="ECO:0008006" key="6">
    <source>
        <dbReference type="Google" id="ProtNLM"/>
    </source>
</evidence>
<dbReference type="InterPro" id="IPR021858">
    <property type="entry name" value="Fun_TF"/>
</dbReference>
<feature type="region of interest" description="Disordered" evidence="3">
    <location>
        <begin position="100"/>
        <end position="160"/>
    </location>
</feature>
<feature type="compositionally biased region" description="Polar residues" evidence="3">
    <location>
        <begin position="51"/>
        <end position="61"/>
    </location>
</feature>
<gene>
    <name evidence="4" type="ORF">B0A48_11699</name>
</gene>
<keyword evidence="2" id="KW-0539">Nucleus</keyword>
<evidence type="ECO:0000256" key="1">
    <source>
        <dbReference type="ARBA" id="ARBA00004123"/>
    </source>
</evidence>
<dbReference type="PANTHER" id="PTHR37534">
    <property type="entry name" value="TRANSCRIPTIONAL ACTIVATOR PROTEIN UGA3"/>
    <property type="match status" value="1"/>
</dbReference>
<proteinExistence type="predicted"/>
<sequence>MAEADISIPSPSVFLRKSPPPTASAAPPIDDQPRAPKFARKAGTAPKKATFQKSGTSTTGEVKQKQSKSRNEKPTCQQCAKRKVECGGYRKDFKWRPFEETNVKLVVDRQKRPSPPRQVSGLKSQDASPPPELEEAVALPIQSRPARPSHARTDSVEGTSVKLADLHLPTEQGSGPPSQDEQLSPLAEVARTSTPANRPLSPLSLESKSVPISGISAQIAQAREQGTLPTTPRSGTPGPFVGASPTLTDLLLPFTPRTLGTQADYISFSMPEDFQLPLSPLLGQNPIFDDVSDPQEPSGDAVALSRSAEEVQLIWQNRYTTPPPSRSSDTTLDTRIRAWGGADSYLYEQPFLPEDSMEMLSIRYDRLTCGILSVMDGPNENPWRTLMWPLAQDSPALLHALLAMTAFHSASDVPSLRVVGHEHKDKSFVYIQEGIRDRSMTDQKAIATALALGFTESWDQHTATGNSHIKGAQVLVKRTLAEHQTNPLTGVDLARLKFLVNAWVYMDVIARLTSVDSDYSNDFDNTFLFSSEPPDLVMGAPFAPPGFGIDFGIGIDARIDPLMGCSNTLFPLIGRVANLVKRIRRSTTTSPSIIAIANELKSALEMWQPPSFIEPPEDPNSLVQHSIQTAEAYRWATLLHLHRAVPELPSPTAEELSQKSLSYLATVPLTSRTTVVHLYPLFIAGCEAAEPEDREFVRGRWAAISARKRTGAADKAAIVTEEVWQRKDAYRVQSPSSRNRLVETAQLSPVRRHGEPLKRTRGGFEEADPGRKGMVYTWVEGFDDEGGGSPPGGLGRVAKNGFPPRPRYVQNIGGMEPAYTVRGHLHWVGVVSLTGPVGFYEWEHDADSSFQCWDWGWEILLG</sequence>
<dbReference type="STRING" id="1507870.A0A1V8SSI9"/>
<protein>
    <recommendedName>
        <fullName evidence="6">Zn(2)-C6 fungal-type domain-containing protein</fullName>
    </recommendedName>
</protein>
<reference evidence="5" key="1">
    <citation type="submission" date="2017-03" db="EMBL/GenBank/DDBJ databases">
        <title>Genomes of endolithic fungi from Antarctica.</title>
        <authorList>
            <person name="Coleine C."/>
            <person name="Masonjones S."/>
            <person name="Stajich J.E."/>
        </authorList>
    </citation>
    <scope>NUCLEOTIDE SEQUENCE [LARGE SCALE GENOMIC DNA]</scope>
    <source>
        <strain evidence="5">CCFEE 5527</strain>
    </source>
</reference>
<evidence type="ECO:0000313" key="5">
    <source>
        <dbReference type="Proteomes" id="UP000192596"/>
    </source>
</evidence>
<feature type="region of interest" description="Disordered" evidence="3">
    <location>
        <begin position="1"/>
        <end position="81"/>
    </location>
</feature>
<dbReference type="Proteomes" id="UP000192596">
    <property type="component" value="Unassembled WGS sequence"/>
</dbReference>
<organism evidence="4 5">
    <name type="scientific">Cryoendolithus antarcticus</name>
    <dbReference type="NCBI Taxonomy" id="1507870"/>
    <lineage>
        <taxon>Eukaryota</taxon>
        <taxon>Fungi</taxon>
        <taxon>Dikarya</taxon>
        <taxon>Ascomycota</taxon>
        <taxon>Pezizomycotina</taxon>
        <taxon>Dothideomycetes</taxon>
        <taxon>Dothideomycetidae</taxon>
        <taxon>Cladosporiales</taxon>
        <taxon>Cladosporiaceae</taxon>
        <taxon>Cryoendolithus</taxon>
    </lineage>
</organism>
<dbReference type="GO" id="GO:0003700">
    <property type="term" value="F:DNA-binding transcription factor activity"/>
    <property type="evidence" value="ECO:0007669"/>
    <property type="project" value="TreeGrafter"/>
</dbReference>
<keyword evidence="5" id="KW-1185">Reference proteome</keyword>
<dbReference type="GO" id="GO:0000976">
    <property type="term" value="F:transcription cis-regulatory region binding"/>
    <property type="evidence" value="ECO:0007669"/>
    <property type="project" value="TreeGrafter"/>
</dbReference>